<dbReference type="Gene3D" id="1.20.1070.10">
    <property type="entry name" value="Rhodopsin 7-helix transmembrane proteins"/>
    <property type="match status" value="1"/>
</dbReference>
<comment type="caution">
    <text evidence="8">The sequence shown here is derived from an EMBL/GenBank/DDBJ whole genome shotgun (WGS) entry which is preliminary data.</text>
</comment>
<feature type="transmembrane region" description="Helical" evidence="6">
    <location>
        <begin position="64"/>
        <end position="86"/>
    </location>
</feature>
<name>A0AAD9KKU8_RIDPI</name>
<dbReference type="AlphaFoldDB" id="A0AAD9KKU8"/>
<feature type="transmembrane region" description="Helical" evidence="6">
    <location>
        <begin position="182"/>
        <end position="206"/>
    </location>
</feature>
<accession>A0AAD9KKU8</accession>
<dbReference type="InterPro" id="IPR053066">
    <property type="entry name" value="ADGR_G7"/>
</dbReference>
<evidence type="ECO:0000259" key="7">
    <source>
        <dbReference type="PROSITE" id="PS50261"/>
    </source>
</evidence>
<dbReference type="InterPro" id="IPR000832">
    <property type="entry name" value="GPCR_2_secretin-like"/>
</dbReference>
<gene>
    <name evidence="8" type="ORF">NP493_874g01045</name>
</gene>
<dbReference type="Pfam" id="PF00002">
    <property type="entry name" value="7tm_2"/>
    <property type="match status" value="1"/>
</dbReference>
<organism evidence="8 9">
    <name type="scientific">Ridgeia piscesae</name>
    <name type="common">Tubeworm</name>
    <dbReference type="NCBI Taxonomy" id="27915"/>
    <lineage>
        <taxon>Eukaryota</taxon>
        <taxon>Metazoa</taxon>
        <taxon>Spiralia</taxon>
        <taxon>Lophotrochozoa</taxon>
        <taxon>Annelida</taxon>
        <taxon>Polychaeta</taxon>
        <taxon>Sedentaria</taxon>
        <taxon>Canalipalpata</taxon>
        <taxon>Sabellida</taxon>
        <taxon>Siboglinidae</taxon>
        <taxon>Ridgeia</taxon>
    </lineage>
</organism>
<dbReference type="Proteomes" id="UP001209878">
    <property type="component" value="Unassembled WGS sequence"/>
</dbReference>
<feature type="transmembrane region" description="Helical" evidence="6">
    <location>
        <begin position="106"/>
        <end position="131"/>
    </location>
</feature>
<feature type="domain" description="G-protein coupled receptors family 2 profile 2" evidence="7">
    <location>
        <begin position="1"/>
        <end position="207"/>
    </location>
</feature>
<evidence type="ECO:0000256" key="5">
    <source>
        <dbReference type="SAM" id="MobiDB-lite"/>
    </source>
</evidence>
<dbReference type="GO" id="GO:0007166">
    <property type="term" value="P:cell surface receptor signaling pathway"/>
    <property type="evidence" value="ECO:0007669"/>
    <property type="project" value="InterPro"/>
</dbReference>
<dbReference type="EMBL" id="JAODUO010000873">
    <property type="protein sequence ID" value="KAK2173464.1"/>
    <property type="molecule type" value="Genomic_DNA"/>
</dbReference>
<evidence type="ECO:0000256" key="6">
    <source>
        <dbReference type="SAM" id="Phobius"/>
    </source>
</evidence>
<evidence type="ECO:0000256" key="4">
    <source>
        <dbReference type="ARBA" id="ARBA00023136"/>
    </source>
</evidence>
<evidence type="ECO:0000256" key="2">
    <source>
        <dbReference type="ARBA" id="ARBA00022692"/>
    </source>
</evidence>
<feature type="transmembrane region" description="Helical" evidence="6">
    <location>
        <begin position="20"/>
        <end position="43"/>
    </location>
</feature>
<sequence length="342" mass="37447">MTDLSLLLTNERSRISSDGACVAMAMFRHFAILHQLLAVSVYARHIVSAITDRSDGDHVTNKHFLLKGALLAYGMPLVLVMISACVDTGAYLSNEHSCRLGSTNLYIYISAYVTPACLTLLANCCLAVLIIRALLTSHSRKPHDYTISDGQVYVSLVVISETSVTWIMGVISSRHLVETHQFYVTCCYFALRAFLGASALVCFCLLNPDARAVWRQLCRRSGTLTRRTQYPPGGTAITYKTPASPRGRYVNDYTLVIDSSNGLPQNLRSGDRLSGVPTICINGRRTPSMASMVMGDDDDVSQRAPSVPCSRSGSTSEFGSRIGSFKPTCAFERTDATDNREM</sequence>
<reference evidence="8" key="1">
    <citation type="journal article" date="2023" name="Mol. Biol. Evol.">
        <title>Third-Generation Sequencing Reveals the Adaptive Role of the Epigenome in Three Deep-Sea Polychaetes.</title>
        <authorList>
            <person name="Perez M."/>
            <person name="Aroh O."/>
            <person name="Sun Y."/>
            <person name="Lan Y."/>
            <person name="Juniper S.K."/>
            <person name="Young C.R."/>
            <person name="Angers B."/>
            <person name="Qian P.Y."/>
        </authorList>
    </citation>
    <scope>NUCLEOTIDE SEQUENCE</scope>
    <source>
        <strain evidence="8">R07B-5</strain>
    </source>
</reference>
<protein>
    <recommendedName>
        <fullName evidence="7">G-protein coupled receptors family 2 profile 2 domain-containing protein</fullName>
    </recommendedName>
</protein>
<keyword evidence="3 6" id="KW-1133">Transmembrane helix</keyword>
<feature type="region of interest" description="Disordered" evidence="5">
    <location>
        <begin position="298"/>
        <end position="320"/>
    </location>
</feature>
<dbReference type="PANTHER" id="PTHR47767">
    <property type="entry name" value="ADHESION G PROTEIN-COUPLED RECEPTOR G7"/>
    <property type="match status" value="1"/>
</dbReference>
<comment type="subcellular location">
    <subcellularLocation>
        <location evidence="1">Membrane</location>
        <topology evidence="1">Multi-pass membrane protein</topology>
    </subcellularLocation>
</comment>
<feature type="transmembrane region" description="Helical" evidence="6">
    <location>
        <begin position="152"/>
        <end position="170"/>
    </location>
</feature>
<dbReference type="InterPro" id="IPR017981">
    <property type="entry name" value="GPCR_2-like_7TM"/>
</dbReference>
<dbReference type="GO" id="GO:0016020">
    <property type="term" value="C:membrane"/>
    <property type="evidence" value="ECO:0007669"/>
    <property type="project" value="UniProtKB-SubCell"/>
</dbReference>
<feature type="compositionally biased region" description="Polar residues" evidence="5">
    <location>
        <begin position="309"/>
        <end position="318"/>
    </location>
</feature>
<proteinExistence type="predicted"/>
<keyword evidence="4 6" id="KW-0472">Membrane</keyword>
<keyword evidence="2 6" id="KW-0812">Transmembrane</keyword>
<evidence type="ECO:0000256" key="1">
    <source>
        <dbReference type="ARBA" id="ARBA00004141"/>
    </source>
</evidence>
<dbReference type="GO" id="GO:0004930">
    <property type="term" value="F:G protein-coupled receptor activity"/>
    <property type="evidence" value="ECO:0007669"/>
    <property type="project" value="InterPro"/>
</dbReference>
<keyword evidence="9" id="KW-1185">Reference proteome</keyword>
<dbReference type="PROSITE" id="PS50261">
    <property type="entry name" value="G_PROTEIN_RECEP_F2_4"/>
    <property type="match status" value="1"/>
</dbReference>
<evidence type="ECO:0000313" key="8">
    <source>
        <dbReference type="EMBL" id="KAK2173464.1"/>
    </source>
</evidence>
<evidence type="ECO:0000313" key="9">
    <source>
        <dbReference type="Proteomes" id="UP001209878"/>
    </source>
</evidence>
<evidence type="ECO:0000256" key="3">
    <source>
        <dbReference type="ARBA" id="ARBA00022989"/>
    </source>
</evidence>